<dbReference type="InterPro" id="IPR036388">
    <property type="entry name" value="WH-like_DNA-bd_sf"/>
</dbReference>
<name>C5BMU8_TERTT</name>
<reference evidence="2 3" key="1">
    <citation type="journal article" date="2009" name="PLoS ONE">
        <title>The complete genome of Teredinibacter turnerae T7901: an intracellular endosymbiont of marine wood-boring bivalves (shipworms).</title>
        <authorList>
            <person name="Yang J.C."/>
            <person name="Madupu R."/>
            <person name="Durkin A.S."/>
            <person name="Ekborg N.A."/>
            <person name="Pedamallu C.S."/>
            <person name="Hostetler J.B."/>
            <person name="Radune D."/>
            <person name="Toms B.S."/>
            <person name="Henrissat B."/>
            <person name="Coutinho P.M."/>
            <person name="Schwarz S."/>
            <person name="Field L."/>
            <person name="Trindade-Silva A.E."/>
            <person name="Soares C.A.G."/>
            <person name="Elshahawi S."/>
            <person name="Hanora A."/>
            <person name="Schmidt E.W."/>
            <person name="Haygood M.G."/>
            <person name="Posfai J."/>
            <person name="Benner J."/>
            <person name="Madinger C."/>
            <person name="Nove J."/>
            <person name="Anton B."/>
            <person name="Chaudhary K."/>
            <person name="Foster J."/>
            <person name="Holman A."/>
            <person name="Kumar S."/>
            <person name="Lessard P.A."/>
            <person name="Luyten Y.A."/>
            <person name="Slatko B."/>
            <person name="Wood N."/>
            <person name="Wu B."/>
            <person name="Teplitski M."/>
            <person name="Mougous J.D."/>
            <person name="Ward N."/>
            <person name="Eisen J.A."/>
            <person name="Badger J.H."/>
            <person name="Distel D.L."/>
        </authorList>
    </citation>
    <scope>NUCLEOTIDE SEQUENCE [LARGE SCALE GENOMIC DNA]</scope>
    <source>
        <strain evidence="3">ATCC 39867 / T7901</strain>
    </source>
</reference>
<dbReference type="AlphaFoldDB" id="C5BMU8"/>
<sequence>MKLTDIETRVLGVLMEKAVTTPDQYPLSLNALTTGCNQKTNREPVMQVSESDVLDAVTQLIEKSVVSEVRIGTRVSKYQHRFSGTEFAQYKFNKAQQAILCMLFLRGPQTPGELRSRSQRLFEFDNVQQAEASLAELEQKEYVVQLAREPGRREARYAHLFGDAEPQVSAFSAEAGVASEATPALEQRVTELEQRVADLEAMLNELMA</sequence>
<protein>
    <submittedName>
        <fullName evidence="2">Uncharacterized protein</fullName>
    </submittedName>
</protein>
<dbReference type="InterPro" id="IPR007432">
    <property type="entry name" value="DUF480"/>
</dbReference>
<dbReference type="Gene3D" id="1.10.10.10">
    <property type="entry name" value="Winged helix-like DNA-binding domain superfamily/Winged helix DNA-binding domain"/>
    <property type="match status" value="2"/>
</dbReference>
<comment type="similarity">
    <text evidence="1">Belongs to the UPF0502 family.</text>
</comment>
<dbReference type="STRING" id="377629.TERTU_0434"/>
<evidence type="ECO:0000256" key="1">
    <source>
        <dbReference type="HAMAP-Rule" id="MF_01584"/>
    </source>
</evidence>
<dbReference type="SUPFAM" id="SSF46785">
    <property type="entry name" value="Winged helix' DNA-binding domain"/>
    <property type="match status" value="2"/>
</dbReference>
<proteinExistence type="inferred from homology"/>
<dbReference type="HOGENOM" id="CLU_057831_2_0_6"/>
<dbReference type="PANTHER" id="PTHR38768">
    <property type="entry name" value="UPF0502 PROTEIN YCEH"/>
    <property type="match status" value="1"/>
</dbReference>
<dbReference type="Proteomes" id="UP000009080">
    <property type="component" value="Chromosome"/>
</dbReference>
<dbReference type="RefSeq" id="WP_015819310.1">
    <property type="nucleotide sequence ID" value="NC_012997.1"/>
</dbReference>
<dbReference type="KEGG" id="ttu:TERTU_0434"/>
<dbReference type="Pfam" id="PF04337">
    <property type="entry name" value="DUF480"/>
    <property type="match status" value="1"/>
</dbReference>
<evidence type="ECO:0000313" key="3">
    <source>
        <dbReference type="Proteomes" id="UP000009080"/>
    </source>
</evidence>
<dbReference type="OrthoDB" id="9784785at2"/>
<evidence type="ECO:0000313" key="2">
    <source>
        <dbReference type="EMBL" id="ACR13197.1"/>
    </source>
</evidence>
<dbReference type="eggNOG" id="COG3132">
    <property type="taxonomic scope" value="Bacteria"/>
</dbReference>
<dbReference type="PANTHER" id="PTHR38768:SF1">
    <property type="entry name" value="UPF0502 PROTEIN YCEH"/>
    <property type="match status" value="1"/>
</dbReference>
<organism evidence="2 3">
    <name type="scientific">Teredinibacter turnerae (strain ATCC 39867 / T7901)</name>
    <dbReference type="NCBI Taxonomy" id="377629"/>
    <lineage>
        <taxon>Bacteria</taxon>
        <taxon>Pseudomonadati</taxon>
        <taxon>Pseudomonadota</taxon>
        <taxon>Gammaproteobacteria</taxon>
        <taxon>Cellvibrionales</taxon>
        <taxon>Cellvibrionaceae</taxon>
        <taxon>Teredinibacter</taxon>
    </lineage>
</organism>
<dbReference type="HAMAP" id="MF_01584">
    <property type="entry name" value="UPF0502"/>
    <property type="match status" value="1"/>
</dbReference>
<dbReference type="InterPro" id="IPR036390">
    <property type="entry name" value="WH_DNA-bd_sf"/>
</dbReference>
<accession>C5BMU8</accession>
<keyword evidence="3" id="KW-1185">Reference proteome</keyword>
<gene>
    <name evidence="2" type="ordered locus">TERTU_0434</name>
</gene>
<dbReference type="EMBL" id="CP001614">
    <property type="protein sequence ID" value="ACR13197.1"/>
    <property type="molecule type" value="Genomic_DNA"/>
</dbReference>